<gene>
    <name evidence="5" type="ORF">PEVE_00007110</name>
</gene>
<dbReference type="InterPro" id="IPR015421">
    <property type="entry name" value="PyrdxlP-dep_Trfase_major"/>
</dbReference>
<organism evidence="5 6">
    <name type="scientific">Porites evermanni</name>
    <dbReference type="NCBI Taxonomy" id="104178"/>
    <lineage>
        <taxon>Eukaryota</taxon>
        <taxon>Metazoa</taxon>
        <taxon>Cnidaria</taxon>
        <taxon>Anthozoa</taxon>
        <taxon>Hexacorallia</taxon>
        <taxon>Scleractinia</taxon>
        <taxon>Fungiina</taxon>
        <taxon>Poritidae</taxon>
        <taxon>Porites</taxon>
    </lineage>
</organism>
<protein>
    <recommendedName>
        <fullName evidence="4">Aromatic amino acid beta-eliminating lyase/threonine aldolase domain-containing protein</fullName>
    </recommendedName>
</protein>
<name>A0ABN8QSY1_9CNID</name>
<reference evidence="5 6" key="1">
    <citation type="submission" date="2022-05" db="EMBL/GenBank/DDBJ databases">
        <authorList>
            <consortium name="Genoscope - CEA"/>
            <person name="William W."/>
        </authorList>
    </citation>
    <scope>NUCLEOTIDE SEQUENCE [LARGE SCALE GENOMIC DNA]</scope>
</reference>
<proteinExistence type="inferred from homology"/>
<evidence type="ECO:0000313" key="5">
    <source>
        <dbReference type="EMBL" id="CAH3170038.1"/>
    </source>
</evidence>
<dbReference type="NCBIfam" id="NF041359">
    <property type="entry name" value="GntG_guanitoxin"/>
    <property type="match status" value="1"/>
</dbReference>
<dbReference type="InterPro" id="IPR001597">
    <property type="entry name" value="ArAA_b-elim_lyase/Thr_aldolase"/>
</dbReference>
<dbReference type="Gene3D" id="3.40.640.10">
    <property type="entry name" value="Type I PLP-dependent aspartate aminotransferase-like (Major domain)"/>
    <property type="match status" value="1"/>
</dbReference>
<sequence>MLSLLSGKKLALQLFPKVSAVSRLRYLASLYTSGGVFDDKKMEGRVIDLRSDTVTVPTEEMRAAMAAAEVGDDVYGDDPTVNALQAKAAELTGKEAALFVTSGTMGNLVSVMAHCSGRGDELFVGDIAHITIWEQGGVAQIAGVHPRQVHTNPDGTLDLLEIESKVRSREDAHQPISRLICVEQTHNGTGGRVLSLEYLQRVKELAVKLGLRVHMDGARLFNAATALGVPVGQVTQHVDSVTFCLSKALGAPVGSIVAGDKEFISSRCWRHRKVLGGGMRQAGVLAAAGIHALDHIAPKLHEDHANAQ</sequence>
<dbReference type="SUPFAM" id="SSF53383">
    <property type="entry name" value="PLP-dependent transferases"/>
    <property type="match status" value="1"/>
</dbReference>
<evidence type="ECO:0000313" key="6">
    <source>
        <dbReference type="Proteomes" id="UP001159427"/>
    </source>
</evidence>
<dbReference type="Proteomes" id="UP001159427">
    <property type="component" value="Unassembled WGS sequence"/>
</dbReference>
<accession>A0ABN8QSY1</accession>
<evidence type="ECO:0000256" key="3">
    <source>
        <dbReference type="ARBA" id="ARBA00022898"/>
    </source>
</evidence>
<dbReference type="InterPro" id="IPR015424">
    <property type="entry name" value="PyrdxlP-dep_Trfase"/>
</dbReference>
<dbReference type="PANTHER" id="PTHR48097:SF9">
    <property type="entry name" value="L-THREONINE ALDOLASE"/>
    <property type="match status" value="1"/>
</dbReference>
<feature type="non-terminal residue" evidence="5">
    <location>
        <position position="308"/>
    </location>
</feature>
<dbReference type="PIRSF" id="PIRSF017617">
    <property type="entry name" value="Thr_aldolase"/>
    <property type="match status" value="1"/>
</dbReference>
<keyword evidence="6" id="KW-1185">Reference proteome</keyword>
<dbReference type="InterPro" id="IPR023603">
    <property type="entry name" value="Low_specificity_L-TA-like"/>
</dbReference>
<comment type="cofactor">
    <cofactor evidence="1">
        <name>pyridoxal 5'-phosphate</name>
        <dbReference type="ChEBI" id="CHEBI:597326"/>
    </cofactor>
</comment>
<comment type="caution">
    <text evidence="5">The sequence shown here is derived from an EMBL/GenBank/DDBJ whole genome shotgun (WGS) entry which is preliminary data.</text>
</comment>
<evidence type="ECO:0000256" key="2">
    <source>
        <dbReference type="ARBA" id="ARBA00006966"/>
    </source>
</evidence>
<dbReference type="EMBL" id="CALNXI010001470">
    <property type="protein sequence ID" value="CAH3170038.1"/>
    <property type="molecule type" value="Genomic_DNA"/>
</dbReference>
<evidence type="ECO:0000256" key="1">
    <source>
        <dbReference type="ARBA" id="ARBA00001933"/>
    </source>
</evidence>
<comment type="similarity">
    <text evidence="2">Belongs to the threonine aldolase family.</text>
</comment>
<evidence type="ECO:0000259" key="4">
    <source>
        <dbReference type="Pfam" id="PF01212"/>
    </source>
</evidence>
<dbReference type="PANTHER" id="PTHR48097">
    <property type="entry name" value="L-THREONINE ALDOLASE-RELATED"/>
    <property type="match status" value="1"/>
</dbReference>
<keyword evidence="3" id="KW-0663">Pyridoxal phosphate</keyword>
<dbReference type="Pfam" id="PF01212">
    <property type="entry name" value="Beta_elim_lyase"/>
    <property type="match status" value="1"/>
</dbReference>
<feature type="domain" description="Aromatic amino acid beta-eliminating lyase/threonine aldolase" evidence="4">
    <location>
        <begin position="48"/>
        <end position="308"/>
    </location>
</feature>